<dbReference type="InterPro" id="IPR001283">
    <property type="entry name" value="CRISP-related"/>
</dbReference>
<dbReference type="PANTHER" id="PTHR10334">
    <property type="entry name" value="CYSTEINE-RICH SECRETORY PROTEIN-RELATED"/>
    <property type="match status" value="1"/>
</dbReference>
<evidence type="ECO:0000313" key="2">
    <source>
        <dbReference type="EnsemblPlants" id="OB02G24600.1"/>
    </source>
</evidence>
<proteinExistence type="predicted"/>
<dbReference type="AlphaFoldDB" id="J3LCU3"/>
<dbReference type="SUPFAM" id="SSF55797">
    <property type="entry name" value="PR-1-like"/>
    <property type="match status" value="1"/>
</dbReference>
<dbReference type="EnsemblPlants" id="OB02G24600.1">
    <property type="protein sequence ID" value="OB02G24600.1"/>
    <property type="gene ID" value="OB02G24600"/>
</dbReference>
<dbReference type="Pfam" id="PF00188">
    <property type="entry name" value="CAP"/>
    <property type="match status" value="1"/>
</dbReference>
<dbReference type="SMART" id="SM00198">
    <property type="entry name" value="SCP"/>
    <property type="match status" value="1"/>
</dbReference>
<evidence type="ECO:0000313" key="3">
    <source>
        <dbReference type="Proteomes" id="UP000006038"/>
    </source>
</evidence>
<dbReference type="InterPro" id="IPR014044">
    <property type="entry name" value="CAP_dom"/>
</dbReference>
<name>J3LCU3_ORYBR</name>
<reference evidence="2" key="1">
    <citation type="submission" date="2013-04" db="UniProtKB">
        <authorList>
            <consortium name="EnsemblPlants"/>
        </authorList>
    </citation>
    <scope>IDENTIFICATION</scope>
</reference>
<evidence type="ECO:0000259" key="1">
    <source>
        <dbReference type="SMART" id="SM00198"/>
    </source>
</evidence>
<dbReference type="Gene3D" id="3.40.33.10">
    <property type="entry name" value="CAP"/>
    <property type="match status" value="1"/>
</dbReference>
<dbReference type="InterPro" id="IPR035940">
    <property type="entry name" value="CAP_sf"/>
</dbReference>
<dbReference type="Gramene" id="OB02G24600.1">
    <property type="protein sequence ID" value="OB02G24600.1"/>
    <property type="gene ID" value="OB02G24600"/>
</dbReference>
<dbReference type="Proteomes" id="UP000006038">
    <property type="component" value="Unassembled WGS sequence"/>
</dbReference>
<dbReference type="HOGENOM" id="CLU_035730_8_1_1"/>
<feature type="domain" description="SCP" evidence="1">
    <location>
        <begin position="1"/>
        <end position="118"/>
    </location>
</feature>
<protein>
    <recommendedName>
        <fullName evidence="1">SCP domain-containing protein</fullName>
    </recommendedName>
</protein>
<organism evidence="2">
    <name type="scientific">Oryza brachyantha</name>
    <name type="common">malo sina</name>
    <dbReference type="NCBI Taxonomy" id="4533"/>
    <lineage>
        <taxon>Eukaryota</taxon>
        <taxon>Viridiplantae</taxon>
        <taxon>Streptophyta</taxon>
        <taxon>Embryophyta</taxon>
        <taxon>Tracheophyta</taxon>
        <taxon>Spermatophyta</taxon>
        <taxon>Magnoliopsida</taxon>
        <taxon>Liliopsida</taxon>
        <taxon>Poales</taxon>
        <taxon>Poaceae</taxon>
        <taxon>BOP clade</taxon>
        <taxon>Oryzoideae</taxon>
        <taxon>Oryzeae</taxon>
        <taxon>Oryzinae</taxon>
        <taxon>Oryza</taxon>
    </lineage>
</organism>
<sequence>FLHPQNQARADASHGTTRWVAAYARRYAATRKGGCLLEHSNGPGHTARTGRTAADAVAAWASEKNYYNCSDDSCGGMGCTLTHYKQMVWKVGCAAVNCDAAGGTFIVCEYDPPGNVPVGCGHFNQTGK</sequence>
<keyword evidence="3" id="KW-1185">Reference proteome</keyword>
<dbReference type="eggNOG" id="KOG3017">
    <property type="taxonomic scope" value="Eukaryota"/>
</dbReference>
<accession>J3LCU3</accession>